<dbReference type="EMBL" id="LCIY01000007">
    <property type="protein sequence ID" value="KKT67391.1"/>
    <property type="molecule type" value="Genomic_DNA"/>
</dbReference>
<evidence type="ECO:0000256" key="3">
    <source>
        <dbReference type="ARBA" id="ARBA00022989"/>
    </source>
</evidence>
<gene>
    <name evidence="8" type="ORF">UW60_C0007G0005</name>
</gene>
<dbReference type="InterPro" id="IPR010445">
    <property type="entry name" value="LapA_dom"/>
</dbReference>
<evidence type="ECO:0000313" key="8">
    <source>
        <dbReference type="EMBL" id="KKT67391.1"/>
    </source>
</evidence>
<feature type="domain" description="Lipopolysaccharide assembly protein A" evidence="7">
    <location>
        <begin position="21"/>
        <end position="82"/>
    </location>
</feature>
<sequence length="114" mass="12750">MLVLILLLVVGSGLVYISKYNFTPVSVNLGVYTLSNIPLFYVIVGSIVIGLVLSYIAYLIHSISTSIKLHGKDKEIKNSKDEMLESTKRVHQLELENERQRNGVDIEPHDPNAL</sequence>
<proteinExistence type="predicted"/>
<dbReference type="Pfam" id="PF06305">
    <property type="entry name" value="LapA_dom"/>
    <property type="match status" value="1"/>
</dbReference>
<evidence type="ECO:0000256" key="6">
    <source>
        <dbReference type="SAM" id="Phobius"/>
    </source>
</evidence>
<accession>A0A0G1J6W2</accession>
<keyword evidence="1" id="KW-1003">Cell membrane</keyword>
<organism evidence="8 9">
    <name type="scientific">Candidatus Woesebacteria bacterium GW2011_GWA2_44_33</name>
    <dbReference type="NCBI Taxonomy" id="1618564"/>
    <lineage>
        <taxon>Bacteria</taxon>
        <taxon>Candidatus Woeseibacteriota</taxon>
    </lineage>
</organism>
<evidence type="ECO:0000256" key="1">
    <source>
        <dbReference type="ARBA" id="ARBA00022475"/>
    </source>
</evidence>
<feature type="region of interest" description="Disordered" evidence="5">
    <location>
        <begin position="94"/>
        <end position="114"/>
    </location>
</feature>
<comment type="caution">
    <text evidence="8">The sequence shown here is derived from an EMBL/GenBank/DDBJ whole genome shotgun (WGS) entry which is preliminary data.</text>
</comment>
<evidence type="ECO:0000256" key="5">
    <source>
        <dbReference type="SAM" id="MobiDB-lite"/>
    </source>
</evidence>
<keyword evidence="2 6" id="KW-0812">Transmembrane</keyword>
<evidence type="ECO:0000256" key="4">
    <source>
        <dbReference type="ARBA" id="ARBA00023136"/>
    </source>
</evidence>
<reference evidence="8 9" key="1">
    <citation type="journal article" date="2015" name="Nature">
        <title>rRNA introns, odd ribosomes, and small enigmatic genomes across a large radiation of phyla.</title>
        <authorList>
            <person name="Brown C.T."/>
            <person name="Hug L.A."/>
            <person name="Thomas B.C."/>
            <person name="Sharon I."/>
            <person name="Castelle C.J."/>
            <person name="Singh A."/>
            <person name="Wilkins M.J."/>
            <person name="Williams K.H."/>
            <person name="Banfield J.F."/>
        </authorList>
    </citation>
    <scope>NUCLEOTIDE SEQUENCE [LARGE SCALE GENOMIC DNA]</scope>
</reference>
<protein>
    <recommendedName>
        <fullName evidence="7">Lipopolysaccharide assembly protein A domain-containing protein</fullName>
    </recommendedName>
</protein>
<keyword evidence="3 6" id="KW-1133">Transmembrane helix</keyword>
<feature type="transmembrane region" description="Helical" evidence="6">
    <location>
        <begin position="39"/>
        <end position="60"/>
    </location>
</feature>
<evidence type="ECO:0000313" key="9">
    <source>
        <dbReference type="Proteomes" id="UP000034826"/>
    </source>
</evidence>
<dbReference type="GO" id="GO:0005886">
    <property type="term" value="C:plasma membrane"/>
    <property type="evidence" value="ECO:0007669"/>
    <property type="project" value="InterPro"/>
</dbReference>
<evidence type="ECO:0000256" key="2">
    <source>
        <dbReference type="ARBA" id="ARBA00022692"/>
    </source>
</evidence>
<dbReference type="AlphaFoldDB" id="A0A0G1J6W2"/>
<dbReference type="Proteomes" id="UP000034826">
    <property type="component" value="Unassembled WGS sequence"/>
</dbReference>
<keyword evidence="4 6" id="KW-0472">Membrane</keyword>
<evidence type="ECO:0000259" key="7">
    <source>
        <dbReference type="Pfam" id="PF06305"/>
    </source>
</evidence>
<name>A0A0G1J6W2_9BACT</name>